<proteinExistence type="inferred from homology"/>
<evidence type="ECO:0000313" key="23">
    <source>
        <dbReference type="RefSeq" id="XP_032813117.1"/>
    </source>
</evidence>
<dbReference type="PRINTS" id="PR01185">
    <property type="entry name" value="INTEGRINA"/>
</dbReference>
<keyword evidence="3" id="KW-0165">Cleavage on pair of basic residues</keyword>
<evidence type="ECO:0000256" key="10">
    <source>
        <dbReference type="ARBA" id="ARBA00022989"/>
    </source>
</evidence>
<dbReference type="InterPro" id="IPR013649">
    <property type="entry name" value="Integrin_alpha_Ig-like_1"/>
</dbReference>
<keyword evidence="5" id="KW-0479">Metal-binding</keyword>
<dbReference type="RefSeq" id="XP_032813117.1">
    <property type="nucleotide sequence ID" value="XM_032957226.1"/>
</dbReference>
<dbReference type="GO" id="GO:0005178">
    <property type="term" value="F:integrin binding"/>
    <property type="evidence" value="ECO:0007669"/>
    <property type="project" value="TreeGrafter"/>
</dbReference>
<evidence type="ECO:0000256" key="6">
    <source>
        <dbReference type="ARBA" id="ARBA00022729"/>
    </source>
</evidence>
<keyword evidence="14 17" id="KW-0675">Receptor</keyword>
<dbReference type="KEGG" id="pmrn:116943899"/>
<evidence type="ECO:0000256" key="18">
    <source>
        <dbReference type="SAM" id="MobiDB-lite"/>
    </source>
</evidence>
<evidence type="ECO:0000256" key="8">
    <source>
        <dbReference type="ARBA" id="ARBA00022837"/>
    </source>
</evidence>
<dbReference type="Pfam" id="PF01839">
    <property type="entry name" value="FG-GAP"/>
    <property type="match status" value="2"/>
</dbReference>
<dbReference type="GO" id="GO:0046872">
    <property type="term" value="F:metal ion binding"/>
    <property type="evidence" value="ECO:0007669"/>
    <property type="project" value="UniProtKB-KW"/>
</dbReference>
<dbReference type="InterPro" id="IPR013519">
    <property type="entry name" value="Int_alpha_beta-p"/>
</dbReference>
<feature type="repeat" description="FG-GAP" evidence="16">
    <location>
        <begin position="364"/>
        <end position="422"/>
    </location>
</feature>
<keyword evidence="11 17" id="KW-0401">Integrin</keyword>
<keyword evidence="4 17" id="KW-0812">Transmembrane</keyword>
<dbReference type="RefSeq" id="XP_032813118.1">
    <property type="nucleotide sequence ID" value="XM_032957227.1"/>
</dbReference>
<reference evidence="23 24" key="1">
    <citation type="submission" date="2025-04" db="UniProtKB">
        <authorList>
            <consortium name="RefSeq"/>
        </authorList>
    </citation>
    <scope>IDENTIFICATION</scope>
    <source>
        <tissue evidence="23 24">Sperm</tissue>
    </source>
</reference>
<keyword evidence="9 17" id="KW-0130">Cell adhesion</keyword>
<dbReference type="FunFam" id="1.20.5.930:FF:000001">
    <property type="entry name" value="Integrin subunit alpha V"/>
    <property type="match status" value="1"/>
</dbReference>
<evidence type="ECO:0000256" key="3">
    <source>
        <dbReference type="ARBA" id="ARBA00022685"/>
    </source>
</evidence>
<evidence type="ECO:0000259" key="21">
    <source>
        <dbReference type="Pfam" id="PF20806"/>
    </source>
</evidence>
<keyword evidence="12 17" id="KW-0472">Membrane</keyword>
<dbReference type="AlphaFoldDB" id="A0AAJ7T8C2"/>
<dbReference type="InterPro" id="IPR048285">
    <property type="entry name" value="Integrin_alpha_Ig-like_2"/>
</dbReference>
<comment type="subcellular location">
    <subcellularLocation>
        <location evidence="1 17">Membrane</location>
        <topology evidence="1 17">Single-pass type I membrane protein</topology>
    </subcellularLocation>
</comment>
<dbReference type="InterPro" id="IPR000413">
    <property type="entry name" value="Integrin_alpha"/>
</dbReference>
<evidence type="ECO:0000256" key="17">
    <source>
        <dbReference type="RuleBase" id="RU003762"/>
    </source>
</evidence>
<dbReference type="Pfam" id="PF20805">
    <property type="entry name" value="Integrin_A_Ig_2"/>
    <property type="match status" value="1"/>
</dbReference>
<evidence type="ECO:0000259" key="20">
    <source>
        <dbReference type="Pfam" id="PF20805"/>
    </source>
</evidence>
<feature type="repeat" description="FG-GAP" evidence="16">
    <location>
        <begin position="34"/>
        <end position="97"/>
    </location>
</feature>
<keyword evidence="7" id="KW-0677">Repeat</keyword>
<keyword evidence="22" id="KW-1185">Reference proteome</keyword>
<dbReference type="PROSITE" id="PS00242">
    <property type="entry name" value="INTEGRIN_ALPHA"/>
    <property type="match status" value="1"/>
</dbReference>
<dbReference type="InterPro" id="IPR028994">
    <property type="entry name" value="Integrin_alpha_N"/>
</dbReference>
<evidence type="ECO:0000313" key="22">
    <source>
        <dbReference type="Proteomes" id="UP001318040"/>
    </source>
</evidence>
<dbReference type="PROSITE" id="PS51470">
    <property type="entry name" value="FG_GAP"/>
    <property type="match status" value="6"/>
</dbReference>
<evidence type="ECO:0000256" key="11">
    <source>
        <dbReference type="ARBA" id="ARBA00023037"/>
    </source>
</evidence>
<dbReference type="SUPFAM" id="SSF69318">
    <property type="entry name" value="Integrin alpha N-terminal domain"/>
    <property type="match status" value="1"/>
</dbReference>
<dbReference type="InterPro" id="IPR048286">
    <property type="entry name" value="Integrin_alpha_Ig-like_3"/>
</dbReference>
<evidence type="ECO:0000256" key="1">
    <source>
        <dbReference type="ARBA" id="ARBA00004479"/>
    </source>
</evidence>
<evidence type="ECO:0000256" key="9">
    <source>
        <dbReference type="ARBA" id="ARBA00022889"/>
    </source>
</evidence>
<dbReference type="Gene3D" id="2.130.10.130">
    <property type="entry name" value="Integrin alpha, N-terminal"/>
    <property type="match status" value="1"/>
</dbReference>
<evidence type="ECO:0000256" key="16">
    <source>
        <dbReference type="PROSITE-ProRule" id="PRU00803"/>
    </source>
</evidence>
<feature type="compositionally biased region" description="Basic and acidic residues" evidence="18">
    <location>
        <begin position="1045"/>
        <end position="1059"/>
    </location>
</feature>
<feature type="domain" description="Integrin alpha second immunoglobulin-like" evidence="20">
    <location>
        <begin position="632"/>
        <end position="772"/>
    </location>
</feature>
<dbReference type="Gene3D" id="1.20.5.930">
    <property type="entry name" value="Bicelle-embedded integrin alpha(iib) transmembrane segment"/>
    <property type="match status" value="1"/>
</dbReference>
<evidence type="ECO:0000256" key="15">
    <source>
        <dbReference type="ARBA" id="ARBA00023180"/>
    </source>
</evidence>
<evidence type="ECO:0000313" key="24">
    <source>
        <dbReference type="RefSeq" id="XP_032813118.1"/>
    </source>
</evidence>
<evidence type="ECO:0000256" key="5">
    <source>
        <dbReference type="ARBA" id="ARBA00022723"/>
    </source>
</evidence>
<evidence type="ECO:0000259" key="19">
    <source>
        <dbReference type="Pfam" id="PF08441"/>
    </source>
</evidence>
<keyword evidence="8" id="KW-0106">Calcium</keyword>
<evidence type="ECO:0000256" key="2">
    <source>
        <dbReference type="ARBA" id="ARBA00008054"/>
    </source>
</evidence>
<feature type="repeat" description="FG-GAP" evidence="16">
    <location>
        <begin position="113"/>
        <end position="174"/>
    </location>
</feature>
<dbReference type="FunFam" id="2.60.40.1460:FF:000001">
    <property type="entry name" value="Integrin, alpha V"/>
    <property type="match status" value="1"/>
</dbReference>
<feature type="region of interest" description="Disordered" evidence="18">
    <location>
        <begin position="1037"/>
        <end position="1059"/>
    </location>
</feature>
<feature type="repeat" description="FG-GAP" evidence="16">
    <location>
        <begin position="179"/>
        <end position="231"/>
    </location>
</feature>
<dbReference type="GO" id="GO:0098609">
    <property type="term" value="P:cell-cell adhesion"/>
    <property type="evidence" value="ECO:0007669"/>
    <property type="project" value="TreeGrafter"/>
</dbReference>
<name>A0AAJ7T8C2_PETMA</name>
<feature type="signal peptide" evidence="17">
    <location>
        <begin position="1"/>
        <end position="30"/>
    </location>
</feature>
<keyword evidence="6 17" id="KW-0732">Signal</keyword>
<dbReference type="GeneID" id="116943899"/>
<dbReference type="Pfam" id="PF20806">
    <property type="entry name" value="Integrin_A_Ig_3"/>
    <property type="match status" value="1"/>
</dbReference>
<dbReference type="SMART" id="SM00191">
    <property type="entry name" value="Int_alpha"/>
    <property type="match status" value="5"/>
</dbReference>
<evidence type="ECO:0000256" key="12">
    <source>
        <dbReference type="ARBA" id="ARBA00023136"/>
    </source>
</evidence>
<evidence type="ECO:0000256" key="7">
    <source>
        <dbReference type="ARBA" id="ARBA00022737"/>
    </source>
</evidence>
<dbReference type="Proteomes" id="UP001318040">
    <property type="component" value="Chromosome 19"/>
</dbReference>
<dbReference type="GO" id="GO:0007160">
    <property type="term" value="P:cell-matrix adhesion"/>
    <property type="evidence" value="ECO:0007669"/>
    <property type="project" value="TreeGrafter"/>
</dbReference>
<dbReference type="Gene3D" id="2.60.40.1460">
    <property type="entry name" value="Integrin domains. Chain A, domain 2"/>
    <property type="match status" value="1"/>
</dbReference>
<dbReference type="Pfam" id="PF00357">
    <property type="entry name" value="Integrin_alpha"/>
    <property type="match status" value="1"/>
</dbReference>
<keyword evidence="13" id="KW-1015">Disulfide bond</keyword>
<comment type="similarity">
    <text evidence="2 17">Belongs to the integrin alpha chain family.</text>
</comment>
<feature type="chain" id="PRO_5044522506" evidence="17">
    <location>
        <begin position="31"/>
        <end position="1059"/>
    </location>
</feature>
<dbReference type="Gene3D" id="2.60.40.1510">
    <property type="entry name" value="ntegrin, alpha v. Chain A, domain 3"/>
    <property type="match status" value="1"/>
</dbReference>
<evidence type="ECO:0000256" key="13">
    <source>
        <dbReference type="ARBA" id="ARBA00023157"/>
    </source>
</evidence>
<keyword evidence="15" id="KW-0325">Glycoprotein</keyword>
<accession>A0AAJ7T8C2</accession>
<dbReference type="PANTHER" id="PTHR23220:SF133">
    <property type="entry name" value="INTEGRIN ALPHA-PS2"/>
    <property type="match status" value="1"/>
</dbReference>
<dbReference type="Pfam" id="PF08441">
    <property type="entry name" value="Integrin_A_Ig_1"/>
    <property type="match status" value="1"/>
</dbReference>
<dbReference type="Gene3D" id="2.60.40.1530">
    <property type="entry name" value="ntegrin, alpha v. Chain A, domain 4"/>
    <property type="match status" value="1"/>
</dbReference>
<dbReference type="InterPro" id="IPR013517">
    <property type="entry name" value="FG-GAP"/>
</dbReference>
<dbReference type="FunFam" id="2.130.10.130:FF:000003">
    <property type="entry name" value="Integrin alpha V"/>
    <property type="match status" value="1"/>
</dbReference>
<dbReference type="GO" id="GO:0007229">
    <property type="term" value="P:integrin-mediated signaling pathway"/>
    <property type="evidence" value="ECO:0007669"/>
    <property type="project" value="UniProtKB-KW"/>
</dbReference>
<feature type="domain" description="Integrin alpha third immunoglobulin-like" evidence="21">
    <location>
        <begin position="778"/>
        <end position="993"/>
    </location>
</feature>
<organism evidence="22 23">
    <name type="scientific">Petromyzon marinus</name>
    <name type="common">Sea lamprey</name>
    <dbReference type="NCBI Taxonomy" id="7757"/>
    <lineage>
        <taxon>Eukaryota</taxon>
        <taxon>Metazoa</taxon>
        <taxon>Chordata</taxon>
        <taxon>Craniata</taxon>
        <taxon>Vertebrata</taxon>
        <taxon>Cyclostomata</taxon>
        <taxon>Hyperoartia</taxon>
        <taxon>Petromyzontiformes</taxon>
        <taxon>Petromyzontidae</taxon>
        <taxon>Petromyzon</taxon>
    </lineage>
</organism>
<protein>
    <submittedName>
        <fullName evidence="23 24">Integrin alpha-8-like</fullName>
    </submittedName>
</protein>
<evidence type="ECO:0000256" key="14">
    <source>
        <dbReference type="ARBA" id="ARBA00023170"/>
    </source>
</evidence>
<dbReference type="InterPro" id="IPR018184">
    <property type="entry name" value="Integrin_alpha_C_CS"/>
</dbReference>
<gene>
    <name evidence="23 24" type="primary">LOC116943899</name>
</gene>
<feature type="transmembrane region" description="Helical" evidence="17">
    <location>
        <begin position="1004"/>
        <end position="1026"/>
    </location>
</feature>
<feature type="repeat" description="FG-GAP" evidence="16">
    <location>
        <begin position="426"/>
        <end position="489"/>
    </location>
</feature>
<feature type="repeat" description="FG-GAP" evidence="16">
    <location>
        <begin position="298"/>
        <end position="363"/>
    </location>
</feature>
<dbReference type="SUPFAM" id="SSF69179">
    <property type="entry name" value="Integrin domains"/>
    <property type="match status" value="3"/>
</dbReference>
<dbReference type="FunFam" id="2.60.40.1510:FF:000001">
    <property type="entry name" value="Integrin alpha V"/>
    <property type="match status" value="1"/>
</dbReference>
<dbReference type="PANTHER" id="PTHR23220">
    <property type="entry name" value="INTEGRIN ALPHA"/>
    <property type="match status" value="1"/>
</dbReference>
<dbReference type="GO" id="GO:0008305">
    <property type="term" value="C:integrin complex"/>
    <property type="evidence" value="ECO:0007669"/>
    <property type="project" value="InterPro"/>
</dbReference>
<keyword evidence="10 17" id="KW-1133">Transmembrane helix</keyword>
<feature type="region of interest" description="Disordered" evidence="18">
    <location>
        <begin position="872"/>
        <end position="895"/>
    </location>
</feature>
<sequence length="1059" mass="116154">MAPGCSTDVIGVRLVISLVHLMMVVKSTSAFNLDATRVNVLSGPADSYFGYAVDFYLPASDSVSVVIGAPRANTTQPGVVEGGAVYNCPWAGDADCTTVKFDTKGDRMITLPTEAREKLEYKSKQWFGASLRTHGSKVLACAPLYHWRTMKTNREKDPVGTCYLSSDNFNKFSEYSPCRTSFGDPQGQGFCQGGFSVDFTKSGRVVLGGPGSFYWQGQLITAPSEAVMKDPTSESMVRSIEGQKQTSSAPPSYDDSYLGYSVTVGEFTGDNQQDFVTGVPKGFRTLGYVGILDGENMTSLYNFSGEQMASYFGFSVAVTDVNGDKLEDVLVGAPLFMDRGSDGKLREVGRVYLFLQERTLSFREPQRFTGEEMYSRFGSALAPLGDVDQDGFNDVAVGIPFGGENRQGLVYIYNGDKDGLKPAPSQVLESQWPGTSMPSSFGYALRGTVDVDKNGYPDLVVGAFGASKAIVYRARPVVTVEAELQLEPQIINLESKDCKQAGSTSSFACFTVNYCVQVVGKGALSSTELNLELQLDRLKQKGTIKRALFATTQQSRYEQRITINKGAGPTCNKLTVYLRDETEFRDKLTPIAVSLNYTLMEEATLASQGLRPIRNHFSPDHIQKQAHILLDCGSDNICVPSLKLSALSDRKQLYIGDENSLVLTVNSRNDGEGAYEAELHVVLPPEADYVGVVRNNESLAKLTCAYKTENLTRSVVCDLGNPMRGGTNLLVGLRFSVQRLEEAVSPIQFSLHIKSSNEKSPESNTETVVLPVGVFAQVNLVGVSIPDQIVLPIINWEPVENPVKEEDIGPLVQHVYELRNIGPSRVGSAEMDLSWPLRSDDDYLLYVLALNTEGPIKCVPDSSSKINPLNLKLSNSHDAPGANETGNQHKENPRDIHRRELQRGEADSKSPRTLNCSTSECLHIRCTVQTLESGHNAVLQIKSRLWAKAFMEKESQQHTIESAAHFFVNDMPYKIRPEKLPSGAFQVTTSVAWANQDGNQPVPVWVIIVAVLAGLLLLSLLVFAMWKMGFFKRVRPPQEDNGEEQQLHTEENGGDHADA</sequence>
<dbReference type="GO" id="GO:0033627">
    <property type="term" value="P:cell adhesion mediated by integrin"/>
    <property type="evidence" value="ECO:0007669"/>
    <property type="project" value="TreeGrafter"/>
</dbReference>
<evidence type="ECO:0000256" key="4">
    <source>
        <dbReference type="ARBA" id="ARBA00022692"/>
    </source>
</evidence>
<dbReference type="GO" id="GO:0009897">
    <property type="term" value="C:external side of plasma membrane"/>
    <property type="evidence" value="ECO:0007669"/>
    <property type="project" value="TreeGrafter"/>
</dbReference>
<feature type="domain" description="Integrin alpha first immunoglubulin-like" evidence="19">
    <location>
        <begin position="474"/>
        <end position="631"/>
    </location>
</feature>
<dbReference type="InterPro" id="IPR032695">
    <property type="entry name" value="Integrin_dom_sf"/>
</dbReference>